<sequence length="150" mass="17078">MPRLKGPPLLRLQFEMLASKLSIILHVHPTSPPVIPVCFQAANFSFRDSRATDETYPNLKGCQVFSRTGSQASFENFAKSFKAFKRALTDFLSLIAEHISITRLSSRTLPQPFLFKIERLASQALHVAFVSGDEVRNRRLKVFPEPWSMR</sequence>
<dbReference type="AlphaFoldDB" id="A0A4C1W4I6"/>
<protein>
    <submittedName>
        <fullName evidence="1">Uncharacterized protein</fullName>
    </submittedName>
</protein>
<evidence type="ECO:0000313" key="1">
    <source>
        <dbReference type="EMBL" id="GBP46248.1"/>
    </source>
</evidence>
<organism evidence="1 2">
    <name type="scientific">Eumeta variegata</name>
    <name type="common">Bagworm moth</name>
    <name type="synonym">Eumeta japonica</name>
    <dbReference type="NCBI Taxonomy" id="151549"/>
    <lineage>
        <taxon>Eukaryota</taxon>
        <taxon>Metazoa</taxon>
        <taxon>Ecdysozoa</taxon>
        <taxon>Arthropoda</taxon>
        <taxon>Hexapoda</taxon>
        <taxon>Insecta</taxon>
        <taxon>Pterygota</taxon>
        <taxon>Neoptera</taxon>
        <taxon>Endopterygota</taxon>
        <taxon>Lepidoptera</taxon>
        <taxon>Glossata</taxon>
        <taxon>Ditrysia</taxon>
        <taxon>Tineoidea</taxon>
        <taxon>Psychidae</taxon>
        <taxon>Oiketicinae</taxon>
        <taxon>Eumeta</taxon>
    </lineage>
</organism>
<reference evidence="1 2" key="1">
    <citation type="journal article" date="2019" name="Commun. Biol.">
        <title>The bagworm genome reveals a unique fibroin gene that provides high tensile strength.</title>
        <authorList>
            <person name="Kono N."/>
            <person name="Nakamura H."/>
            <person name="Ohtoshi R."/>
            <person name="Tomita M."/>
            <person name="Numata K."/>
            <person name="Arakawa K."/>
        </authorList>
    </citation>
    <scope>NUCLEOTIDE SEQUENCE [LARGE SCALE GENOMIC DNA]</scope>
</reference>
<accession>A0A4C1W4I6</accession>
<proteinExistence type="predicted"/>
<dbReference type="Proteomes" id="UP000299102">
    <property type="component" value="Unassembled WGS sequence"/>
</dbReference>
<dbReference type="EMBL" id="BGZK01000480">
    <property type="protein sequence ID" value="GBP46248.1"/>
    <property type="molecule type" value="Genomic_DNA"/>
</dbReference>
<gene>
    <name evidence="1" type="ORF">EVAR_30377_1</name>
</gene>
<comment type="caution">
    <text evidence="1">The sequence shown here is derived from an EMBL/GenBank/DDBJ whole genome shotgun (WGS) entry which is preliminary data.</text>
</comment>
<name>A0A4C1W4I6_EUMVA</name>
<keyword evidence="2" id="KW-1185">Reference proteome</keyword>
<evidence type="ECO:0000313" key="2">
    <source>
        <dbReference type="Proteomes" id="UP000299102"/>
    </source>
</evidence>